<dbReference type="EMBL" id="CP031092">
    <property type="protein sequence ID" value="AXF57422.1"/>
    <property type="molecule type" value="Genomic_DNA"/>
</dbReference>
<dbReference type="OrthoDB" id="2967846at2"/>
<sequence>MYFDTWYEKNKWDLFWKKQLLKAGIQPGEWLRENMFFKKIERLRRECEASDDPDFAIRKAPKFDKQYFLYKWWDYLSFKQKIYYLKLVWMNSGDGNLYGYDFWLPFFEEVGFLNTKTTTQPEEMVKLYRAAEPAFQRGMSWSDDINLAAHYLRHNSGLLGPREVYVSLVWPDAVLAVFEGTFVSSEGLSGQKEVARGKEYVVNHHKLGSIYSLSEMGE</sequence>
<accession>A0A345C2J1</accession>
<name>A0A345C2J1_9BACI</name>
<dbReference type="Proteomes" id="UP000252100">
    <property type="component" value="Chromosome"/>
</dbReference>
<protein>
    <submittedName>
        <fullName evidence="1">Uncharacterized protein</fullName>
    </submittedName>
</protein>
<keyword evidence="2" id="KW-1185">Reference proteome</keyword>
<organism evidence="1 2">
    <name type="scientific">Salicibibacter kimchii</name>
    <dbReference type="NCBI Taxonomy" id="2099786"/>
    <lineage>
        <taxon>Bacteria</taxon>
        <taxon>Bacillati</taxon>
        <taxon>Bacillota</taxon>
        <taxon>Bacilli</taxon>
        <taxon>Bacillales</taxon>
        <taxon>Bacillaceae</taxon>
        <taxon>Salicibibacter</taxon>
    </lineage>
</organism>
<proteinExistence type="predicted"/>
<reference evidence="1 2" key="1">
    <citation type="journal article" date="2018" name="J. Microbiol.">
        <title>Salicibibacter kimchii gen. nov., sp. nov., a moderately halophilic and alkalitolerant bacterium in the family Bacillaceae, isolated from kimchi.</title>
        <authorList>
            <person name="Jang J.Y."/>
            <person name="Oh Y.J."/>
            <person name="Lim S.K."/>
            <person name="Park H.K."/>
            <person name="Lee C."/>
            <person name="Kim J.Y."/>
            <person name="Lee M.A."/>
            <person name="Choi H.J."/>
        </authorList>
    </citation>
    <scope>NUCLEOTIDE SEQUENCE [LARGE SCALE GENOMIC DNA]</scope>
    <source>
        <strain evidence="1 2">NKC1-1</strain>
    </source>
</reference>
<dbReference type="RefSeq" id="WP_114375232.1">
    <property type="nucleotide sequence ID" value="NZ_CP031092.1"/>
</dbReference>
<evidence type="ECO:0000313" key="2">
    <source>
        <dbReference type="Proteomes" id="UP000252100"/>
    </source>
</evidence>
<dbReference type="KEGG" id="rue:DT065_16475"/>
<evidence type="ECO:0000313" key="1">
    <source>
        <dbReference type="EMBL" id="AXF57422.1"/>
    </source>
</evidence>
<dbReference type="AlphaFoldDB" id="A0A345C2J1"/>
<gene>
    <name evidence="1" type="ORF">DT065_16475</name>
</gene>